<evidence type="ECO:0000256" key="1">
    <source>
        <dbReference type="SAM" id="SignalP"/>
    </source>
</evidence>
<dbReference type="PANTHER" id="PTHR34606">
    <property type="entry name" value="BON DOMAIN-CONTAINING PROTEIN"/>
    <property type="match status" value="1"/>
</dbReference>
<sequence length="119" mass="12235">MKVGNVVRTVLGVVSVALACNALAQPPGTSSDTQAAASASSLRVSDGTLRRQVKAALKKAKGLTAIDIAVRAKSGQITLQGTVKNQQQIDLAGQVASNVPGVTSVNNTLTVNRPTNSWR</sequence>
<proteinExistence type="predicted"/>
<organism evidence="3 4">
    <name type="scientific">Paraburkholderia caffeinitolerans</name>
    <dbReference type="NCBI Taxonomy" id="1723730"/>
    <lineage>
        <taxon>Bacteria</taxon>
        <taxon>Pseudomonadati</taxon>
        <taxon>Pseudomonadota</taxon>
        <taxon>Betaproteobacteria</taxon>
        <taxon>Burkholderiales</taxon>
        <taxon>Burkholderiaceae</taxon>
        <taxon>Paraburkholderia</taxon>
    </lineage>
</organism>
<feature type="domain" description="BON" evidence="2">
    <location>
        <begin position="45"/>
        <end position="113"/>
    </location>
</feature>
<protein>
    <recommendedName>
        <fullName evidence="2">BON domain-containing protein</fullName>
    </recommendedName>
</protein>
<feature type="chain" id="PRO_5026913911" description="BON domain-containing protein" evidence="1">
    <location>
        <begin position="25"/>
        <end position="119"/>
    </location>
</feature>
<keyword evidence="1" id="KW-0732">Signal</keyword>
<dbReference type="RefSeq" id="WP_115783700.1">
    <property type="nucleotide sequence ID" value="NZ_CADIKL010000005.1"/>
</dbReference>
<dbReference type="InterPro" id="IPR051686">
    <property type="entry name" value="Lipoprotein_DolP"/>
</dbReference>
<dbReference type="Gene3D" id="3.30.1340.30">
    <property type="match status" value="1"/>
</dbReference>
<name>A0A6J5FKA9_9BURK</name>
<feature type="signal peptide" evidence="1">
    <location>
        <begin position="1"/>
        <end position="24"/>
    </location>
</feature>
<evidence type="ECO:0000259" key="2">
    <source>
        <dbReference type="PROSITE" id="PS50914"/>
    </source>
</evidence>
<dbReference type="PROSITE" id="PS50914">
    <property type="entry name" value="BON"/>
    <property type="match status" value="1"/>
</dbReference>
<accession>A0A6J5FKA9</accession>
<dbReference type="Proteomes" id="UP000494119">
    <property type="component" value="Unassembled WGS sequence"/>
</dbReference>
<evidence type="ECO:0000313" key="3">
    <source>
        <dbReference type="EMBL" id="CAB3781948.1"/>
    </source>
</evidence>
<gene>
    <name evidence="3" type="ORF">LMG28688_01389</name>
</gene>
<dbReference type="PANTHER" id="PTHR34606:SF15">
    <property type="entry name" value="BON DOMAIN-CONTAINING PROTEIN"/>
    <property type="match status" value="1"/>
</dbReference>
<reference evidence="3 4" key="1">
    <citation type="submission" date="2020-04" db="EMBL/GenBank/DDBJ databases">
        <authorList>
            <person name="De Canck E."/>
        </authorList>
    </citation>
    <scope>NUCLEOTIDE SEQUENCE [LARGE SCALE GENOMIC DNA]</scope>
    <source>
        <strain evidence="3 4">LMG 28688</strain>
    </source>
</reference>
<dbReference type="AlphaFoldDB" id="A0A6J5FKA9"/>
<keyword evidence="4" id="KW-1185">Reference proteome</keyword>
<dbReference type="PROSITE" id="PS51257">
    <property type="entry name" value="PROKAR_LIPOPROTEIN"/>
    <property type="match status" value="1"/>
</dbReference>
<dbReference type="InterPro" id="IPR007055">
    <property type="entry name" value="BON_dom"/>
</dbReference>
<dbReference type="EMBL" id="CADIKL010000005">
    <property type="protein sequence ID" value="CAB3781948.1"/>
    <property type="molecule type" value="Genomic_DNA"/>
</dbReference>
<evidence type="ECO:0000313" key="4">
    <source>
        <dbReference type="Proteomes" id="UP000494119"/>
    </source>
</evidence>
<dbReference type="Pfam" id="PF04972">
    <property type="entry name" value="BON"/>
    <property type="match status" value="1"/>
</dbReference>